<gene>
    <name evidence="2" type="ORF">DCW38_05925</name>
</gene>
<evidence type="ECO:0000313" key="3">
    <source>
        <dbReference type="Proteomes" id="UP000264062"/>
    </source>
</evidence>
<dbReference type="InterPro" id="IPR007863">
    <property type="entry name" value="Peptidase_M16_C"/>
</dbReference>
<dbReference type="PANTHER" id="PTHR11851">
    <property type="entry name" value="METALLOPROTEASE"/>
    <property type="match status" value="1"/>
</dbReference>
<evidence type="ECO:0000313" key="2">
    <source>
        <dbReference type="EMBL" id="HAV92701.1"/>
    </source>
</evidence>
<dbReference type="PANTHER" id="PTHR11851:SF186">
    <property type="entry name" value="INACTIVE METALLOPROTEASE YMFF-RELATED"/>
    <property type="match status" value="1"/>
</dbReference>
<dbReference type="InterPro" id="IPR011249">
    <property type="entry name" value="Metalloenz_LuxS/M16"/>
</dbReference>
<dbReference type="Pfam" id="PF05193">
    <property type="entry name" value="Peptidase_M16_C"/>
    <property type="match status" value="2"/>
</dbReference>
<dbReference type="Gene3D" id="3.30.830.10">
    <property type="entry name" value="Metalloenzyme, LuxS/M16 peptidase-like"/>
    <property type="match status" value="4"/>
</dbReference>
<protein>
    <recommendedName>
        <fullName evidence="1">Peptidase M16 C-terminal domain-containing protein</fullName>
    </recommendedName>
</protein>
<dbReference type="InterPro" id="IPR050361">
    <property type="entry name" value="MPP/UQCRC_Complex"/>
</dbReference>
<dbReference type="Proteomes" id="UP000264062">
    <property type="component" value="Unassembled WGS sequence"/>
</dbReference>
<reference evidence="2 3" key="1">
    <citation type="journal article" date="2018" name="Nat. Biotechnol.">
        <title>A standardized bacterial taxonomy based on genome phylogeny substantially revises the tree of life.</title>
        <authorList>
            <person name="Parks D.H."/>
            <person name="Chuvochina M."/>
            <person name="Waite D.W."/>
            <person name="Rinke C."/>
            <person name="Skarshewski A."/>
            <person name="Chaumeil P.A."/>
            <person name="Hugenholtz P."/>
        </authorList>
    </citation>
    <scope>NUCLEOTIDE SEQUENCE [LARGE SCALE GENOMIC DNA]</scope>
    <source>
        <strain evidence="2">UBA9956</strain>
    </source>
</reference>
<name>A0A350HAY5_UNCW3</name>
<evidence type="ECO:0000259" key="1">
    <source>
        <dbReference type="Pfam" id="PF05193"/>
    </source>
</evidence>
<dbReference type="GO" id="GO:0046872">
    <property type="term" value="F:metal ion binding"/>
    <property type="evidence" value="ECO:0007669"/>
    <property type="project" value="InterPro"/>
</dbReference>
<dbReference type="AlphaFoldDB" id="A0A350HAY5"/>
<dbReference type="EMBL" id="DMZY01000176">
    <property type="protein sequence ID" value="HAV92701.1"/>
    <property type="molecule type" value="Genomic_DNA"/>
</dbReference>
<proteinExistence type="predicted"/>
<sequence length="649" mass="75879">MEPFKKISREDILNYYNKKYSTENMILVCAGNLDIEKTEEKIQSIFKNERKPFLFEEFKEPDYNKEREVYTENFDIENTKVYINYNLDYDNIKQRIMTSILSYMLEGNSSMILTKKYVNDDKSVLSLNCFTENICDIRSSFMVYFEAEKIGIETAYSIDSTINSIASSAKYYALFNEAKRQIITDNKFRTYSSGYAVSMIAESYMKFNSPLLLFNTDSLTASITYREIQDFIKENFTAPVIFEASKKAEISFLSHEDYKITDYADTLFANGNTLRTYNTENERFSLLYVAIPFGYENSSIPGSARILEKVLYDVLERNDFFRRTNSRMFLSMNENNTIIGIKTLPENFKDGAKVIKKFFENKKIDNNLFEKAKKNMINEYKNKTEDPAEMAWRKFMLSFEKSRGENLAFPSEEQINKISEENVKTDMKEMLSQNIQIAVYGEHDEKTVNDLAEKQIKDKKGKKIFAREYGSFDTVIEKSENDQSNIYIGYYSDEIFTENEMYALLCFESFFRGAKSVIHNALRGENDYVYYGYGFLRNADKSPVFILNAQTSKEKTDFVIQKMEEVFKMISGGGFTEEDLKMQKQEMILRIKFEYSNPEYSLINDLSSNYYGFKDKKYILKEKIANITKEDIISAAAKLLKNKSVLIYK</sequence>
<feature type="domain" description="Peptidase M16 C-terminal" evidence="1">
    <location>
        <begin position="6"/>
        <end position="149"/>
    </location>
</feature>
<accession>A0A350HAY5</accession>
<organism evidence="2 3">
    <name type="scientific">candidate division WOR-3 bacterium</name>
    <dbReference type="NCBI Taxonomy" id="2052148"/>
    <lineage>
        <taxon>Bacteria</taxon>
        <taxon>Bacteria division WOR-3</taxon>
    </lineage>
</organism>
<comment type="caution">
    <text evidence="2">The sequence shown here is derived from an EMBL/GenBank/DDBJ whole genome shotgun (WGS) entry which is preliminary data.</text>
</comment>
<feature type="domain" description="Peptidase M16 C-terminal" evidence="1">
    <location>
        <begin position="432"/>
        <end position="586"/>
    </location>
</feature>
<dbReference type="SUPFAM" id="SSF63411">
    <property type="entry name" value="LuxS/MPP-like metallohydrolase"/>
    <property type="match status" value="4"/>
</dbReference>